<proteinExistence type="predicted"/>
<gene>
    <name evidence="2" type="ORF">QSP1433_LOCUS3943</name>
</gene>
<feature type="region of interest" description="Disordered" evidence="1">
    <location>
        <begin position="179"/>
        <end position="205"/>
    </location>
</feature>
<evidence type="ECO:0000256" key="1">
    <source>
        <dbReference type="SAM" id="MobiDB-lite"/>
    </source>
</evidence>
<dbReference type="AlphaFoldDB" id="A0A7S2W7Y4"/>
<protein>
    <submittedName>
        <fullName evidence="2">Uncharacterized protein</fullName>
    </submittedName>
</protein>
<sequence>MQRVEIQRELEKWRERVMVESLNTNHFTKVDGGEEDSFTLTGRKRAESYSSENTDVGYSPFELLKIKRRHFSGSDGVEDCEEDCYTYGEETSGSESVKSSGSIIVVKNNRTSEVKKPESETVGESPVGGVRVLFPEASGFRALCLDDSPVVEGETEQVANIRLDTTHKRRRTGCISRLLDFDSEGEGETEPEQVGETDQEDTHFPFFSRGRFLRRHLPEERET</sequence>
<feature type="compositionally biased region" description="Acidic residues" evidence="1">
    <location>
        <begin position="181"/>
        <end position="199"/>
    </location>
</feature>
<reference evidence="2" key="1">
    <citation type="submission" date="2021-01" db="EMBL/GenBank/DDBJ databases">
        <authorList>
            <person name="Corre E."/>
            <person name="Pelletier E."/>
            <person name="Niang G."/>
            <person name="Scheremetjew M."/>
            <person name="Finn R."/>
            <person name="Kale V."/>
            <person name="Holt S."/>
            <person name="Cochrane G."/>
            <person name="Meng A."/>
            <person name="Brown T."/>
            <person name="Cohen L."/>
        </authorList>
    </citation>
    <scope>NUCLEOTIDE SEQUENCE</scope>
    <source>
        <strain evidence="2">NY070348D</strain>
    </source>
</reference>
<evidence type="ECO:0000313" key="2">
    <source>
        <dbReference type="EMBL" id="CAD9672453.1"/>
    </source>
</evidence>
<accession>A0A7S2W7Y4</accession>
<organism evidence="2">
    <name type="scientific">Mucochytrium quahogii</name>
    <dbReference type="NCBI Taxonomy" id="96639"/>
    <lineage>
        <taxon>Eukaryota</taxon>
        <taxon>Sar</taxon>
        <taxon>Stramenopiles</taxon>
        <taxon>Bigyra</taxon>
        <taxon>Labyrinthulomycetes</taxon>
        <taxon>Thraustochytrida</taxon>
        <taxon>Thraustochytriidae</taxon>
        <taxon>Mucochytrium</taxon>
    </lineage>
</organism>
<dbReference type="EMBL" id="HBHK01006533">
    <property type="protein sequence ID" value="CAD9672453.1"/>
    <property type="molecule type" value="Transcribed_RNA"/>
</dbReference>
<name>A0A7S2W7Y4_9STRA</name>